<dbReference type="InterPro" id="IPR011701">
    <property type="entry name" value="MFS"/>
</dbReference>
<feature type="transmembrane region" description="Helical" evidence="7">
    <location>
        <begin position="199"/>
        <end position="220"/>
    </location>
</feature>
<evidence type="ECO:0000256" key="6">
    <source>
        <dbReference type="ARBA" id="ARBA00023180"/>
    </source>
</evidence>
<dbReference type="GO" id="GO:0022857">
    <property type="term" value="F:transmembrane transporter activity"/>
    <property type="evidence" value="ECO:0007669"/>
    <property type="project" value="InterPro"/>
</dbReference>
<feature type="transmembrane region" description="Helical" evidence="7">
    <location>
        <begin position="113"/>
        <end position="139"/>
    </location>
</feature>
<keyword evidence="10" id="KW-1185">Reference proteome</keyword>
<keyword evidence="3 7" id="KW-0812">Transmembrane</keyword>
<name>A0A8H7WD86_9HELO</name>
<evidence type="ECO:0000256" key="3">
    <source>
        <dbReference type="ARBA" id="ARBA00022692"/>
    </source>
</evidence>
<gene>
    <name evidence="9" type="ORF">IFR04_004149</name>
</gene>
<dbReference type="AlphaFoldDB" id="A0A8H7WD86"/>
<evidence type="ECO:0000256" key="4">
    <source>
        <dbReference type="ARBA" id="ARBA00022989"/>
    </source>
</evidence>
<feature type="domain" description="Major facilitator superfamily (MFS) profile" evidence="8">
    <location>
        <begin position="48"/>
        <end position="538"/>
    </location>
</feature>
<dbReference type="EMBL" id="JAFJYH010000045">
    <property type="protein sequence ID" value="KAG4422671.1"/>
    <property type="molecule type" value="Genomic_DNA"/>
</dbReference>
<dbReference type="InterPro" id="IPR036259">
    <property type="entry name" value="MFS_trans_sf"/>
</dbReference>
<feature type="transmembrane region" description="Helical" evidence="7">
    <location>
        <begin position="515"/>
        <end position="533"/>
    </location>
</feature>
<dbReference type="Gene3D" id="1.20.1720.10">
    <property type="entry name" value="Multidrug resistance protein D"/>
    <property type="match status" value="1"/>
</dbReference>
<sequence length="564" mass="61577">MSSISPQSNKDHVQTIVGNVSRTSVPDEPEPAYPVPAPVARNWRFWMVFASLSITGLLSAIEATVISTALPTISERLSIGEDYAWLVNSYFLTSMIFQPLFGQIADIFGRRWLMILSVAVFIFGSGICGGASSSAMLIAGRTIQGIGGGGVNVLIELIICDLVPLRERGKFLGIVLSTFTIGASVGPFLGGIIVENTTWRWIFYMNLPIGGGSLILLFAFLQVQYTKHTTFLQKMKRIDWPGNAVLIPALIAILIALTDAGTKAPWSSWRIIVPLTIGLVGLIAFQVYESSKFCVEPTVPPSLFSNRTTVTAYILVFLQTITAIWVIYFFPVYFQAVLLSSPYRSGVQILATFLVVLPFAAFGGILVSKFGRYRPLHHIGFALMTLGFGLNTLLDSKSSTAEWVIYQSIIAAGQGLLVSSALPAIQAGLPEDLAASSTATFAFTRSFGAVWGVTIPAVIFNNQFNKSAHAITDPAVRAQFANGQAYGHGTRDFINSFEPAVREEIIGVYVGSLKVVWQVAIAISAFSFLLVFIEKEIKLRTELETEYGMRDRPRDEVRKSPEKV</sequence>
<feature type="transmembrane region" description="Helical" evidence="7">
    <location>
        <begin position="45"/>
        <end position="71"/>
    </location>
</feature>
<dbReference type="Pfam" id="PF07690">
    <property type="entry name" value="MFS_1"/>
    <property type="match status" value="1"/>
</dbReference>
<evidence type="ECO:0000313" key="9">
    <source>
        <dbReference type="EMBL" id="KAG4422671.1"/>
    </source>
</evidence>
<evidence type="ECO:0000313" key="10">
    <source>
        <dbReference type="Proteomes" id="UP000664132"/>
    </source>
</evidence>
<comment type="caution">
    <text evidence="9">The sequence shown here is derived from an EMBL/GenBank/DDBJ whole genome shotgun (WGS) entry which is preliminary data.</text>
</comment>
<evidence type="ECO:0000256" key="5">
    <source>
        <dbReference type="ARBA" id="ARBA00023136"/>
    </source>
</evidence>
<protein>
    <recommendedName>
        <fullName evidence="8">Major facilitator superfamily (MFS) profile domain-containing protein</fullName>
    </recommendedName>
</protein>
<accession>A0A8H7WD86</accession>
<feature type="transmembrane region" description="Helical" evidence="7">
    <location>
        <begin position="346"/>
        <end position="367"/>
    </location>
</feature>
<proteinExistence type="predicted"/>
<dbReference type="CDD" id="cd17502">
    <property type="entry name" value="MFS_Azr1_MDR_like"/>
    <property type="match status" value="1"/>
</dbReference>
<dbReference type="InterPro" id="IPR020846">
    <property type="entry name" value="MFS_dom"/>
</dbReference>
<dbReference type="PRINTS" id="PR01036">
    <property type="entry name" value="TCRTETB"/>
</dbReference>
<keyword evidence="4 7" id="KW-1133">Transmembrane helix</keyword>
<evidence type="ECO:0000256" key="2">
    <source>
        <dbReference type="ARBA" id="ARBA00022448"/>
    </source>
</evidence>
<dbReference type="PANTHER" id="PTHR23501">
    <property type="entry name" value="MAJOR FACILITATOR SUPERFAMILY"/>
    <property type="match status" value="1"/>
</dbReference>
<feature type="transmembrane region" description="Helical" evidence="7">
    <location>
        <begin position="240"/>
        <end position="257"/>
    </location>
</feature>
<comment type="subcellular location">
    <subcellularLocation>
        <location evidence="1">Membrane</location>
        <topology evidence="1">Multi-pass membrane protein</topology>
    </subcellularLocation>
</comment>
<feature type="transmembrane region" description="Helical" evidence="7">
    <location>
        <begin position="269"/>
        <end position="289"/>
    </location>
</feature>
<feature type="transmembrane region" description="Helical" evidence="7">
    <location>
        <begin position="310"/>
        <end position="334"/>
    </location>
</feature>
<dbReference type="SUPFAM" id="SSF103473">
    <property type="entry name" value="MFS general substrate transporter"/>
    <property type="match status" value="1"/>
</dbReference>
<evidence type="ECO:0000256" key="7">
    <source>
        <dbReference type="SAM" id="Phobius"/>
    </source>
</evidence>
<dbReference type="Proteomes" id="UP000664132">
    <property type="component" value="Unassembled WGS sequence"/>
</dbReference>
<dbReference type="Gene3D" id="1.20.1250.20">
    <property type="entry name" value="MFS general substrate transporter like domains"/>
    <property type="match status" value="1"/>
</dbReference>
<feature type="transmembrane region" description="Helical" evidence="7">
    <location>
        <begin position="83"/>
        <end position="101"/>
    </location>
</feature>
<feature type="transmembrane region" description="Helical" evidence="7">
    <location>
        <begin position="145"/>
        <end position="164"/>
    </location>
</feature>
<dbReference type="OrthoDB" id="10021397at2759"/>
<evidence type="ECO:0000256" key="1">
    <source>
        <dbReference type="ARBA" id="ARBA00004141"/>
    </source>
</evidence>
<keyword evidence="2" id="KW-0813">Transport</keyword>
<feature type="transmembrane region" description="Helical" evidence="7">
    <location>
        <begin position="376"/>
        <end position="394"/>
    </location>
</feature>
<dbReference type="PANTHER" id="PTHR23501:SF187">
    <property type="entry name" value="MAJOR FACILITATOR SUPERFAMILY (MFS) PROFILE DOMAIN-CONTAINING PROTEIN"/>
    <property type="match status" value="1"/>
</dbReference>
<keyword evidence="5 7" id="KW-0472">Membrane</keyword>
<reference evidence="9" key="1">
    <citation type="submission" date="2021-02" db="EMBL/GenBank/DDBJ databases">
        <title>Genome sequence Cadophora malorum strain M34.</title>
        <authorList>
            <person name="Stefanovic E."/>
            <person name="Vu D."/>
            <person name="Scully C."/>
            <person name="Dijksterhuis J."/>
            <person name="Roader J."/>
            <person name="Houbraken J."/>
        </authorList>
    </citation>
    <scope>NUCLEOTIDE SEQUENCE</scope>
    <source>
        <strain evidence="9">M34</strain>
    </source>
</reference>
<evidence type="ECO:0000259" key="8">
    <source>
        <dbReference type="PROSITE" id="PS50850"/>
    </source>
</evidence>
<dbReference type="PROSITE" id="PS50850">
    <property type="entry name" value="MFS"/>
    <property type="match status" value="1"/>
</dbReference>
<feature type="transmembrane region" description="Helical" evidence="7">
    <location>
        <begin position="171"/>
        <end position="193"/>
    </location>
</feature>
<organism evidence="9 10">
    <name type="scientific">Cadophora malorum</name>
    <dbReference type="NCBI Taxonomy" id="108018"/>
    <lineage>
        <taxon>Eukaryota</taxon>
        <taxon>Fungi</taxon>
        <taxon>Dikarya</taxon>
        <taxon>Ascomycota</taxon>
        <taxon>Pezizomycotina</taxon>
        <taxon>Leotiomycetes</taxon>
        <taxon>Helotiales</taxon>
        <taxon>Ploettnerulaceae</taxon>
        <taxon>Cadophora</taxon>
    </lineage>
</organism>
<dbReference type="GO" id="GO:0005886">
    <property type="term" value="C:plasma membrane"/>
    <property type="evidence" value="ECO:0007669"/>
    <property type="project" value="TreeGrafter"/>
</dbReference>
<keyword evidence="6" id="KW-0325">Glycoprotein</keyword>